<accession>A0A381J6D6</accession>
<gene>
    <name evidence="1" type="ORF">NCTC9836_00545</name>
</gene>
<dbReference type="SUPFAM" id="SSF69318">
    <property type="entry name" value="Integrin alpha N-terminal domain"/>
    <property type="match status" value="1"/>
</dbReference>
<sequence>MYNSYFRANDASPGIVAYARGDVNGDRIIDNIYLTGIMTSDSPSVQDITLVIQDGMTGRFTSIPLKQNIGYSPTIGLRDFTGDGVDDILIGINTGGSGGIMYYYIYSFINNTPKLLFDFDVYNQQYEYQVNYKDNYKVEVISEENNKMYIIDISNKGEEYLNEIYDKDGKLKEPIEGFVNPLSGLYPVDFDSSGVYELLAYQKIAGRYNADSLGYILNTLMWKDNMFVLDNQYLAIFGSDIQ</sequence>
<evidence type="ECO:0000313" key="1">
    <source>
        <dbReference type="EMBL" id="SUY45995.1"/>
    </source>
</evidence>
<dbReference type="RefSeq" id="WP_115640359.1">
    <property type="nucleotide sequence ID" value="NZ_UFWZ01000001.1"/>
</dbReference>
<protein>
    <submittedName>
        <fullName evidence="1">Cell wall-binding protein</fullName>
    </submittedName>
</protein>
<reference evidence="1 2" key="1">
    <citation type="submission" date="2018-06" db="EMBL/GenBank/DDBJ databases">
        <authorList>
            <consortium name="Pathogen Informatics"/>
            <person name="Doyle S."/>
        </authorList>
    </citation>
    <scope>NUCLEOTIDE SEQUENCE [LARGE SCALE GENOMIC DNA]</scope>
    <source>
        <strain evidence="1 2">NCTC9836</strain>
    </source>
</reference>
<dbReference type="EMBL" id="UFWZ01000001">
    <property type="protein sequence ID" value="SUY45995.1"/>
    <property type="molecule type" value="Genomic_DNA"/>
</dbReference>
<name>A0A381J6D6_9CLOT</name>
<dbReference type="AlphaFoldDB" id="A0A381J6D6"/>
<organism evidence="1 2">
    <name type="scientific">Clostridium putrefaciens</name>
    <dbReference type="NCBI Taxonomy" id="99675"/>
    <lineage>
        <taxon>Bacteria</taxon>
        <taxon>Bacillati</taxon>
        <taxon>Bacillota</taxon>
        <taxon>Clostridia</taxon>
        <taxon>Eubacteriales</taxon>
        <taxon>Clostridiaceae</taxon>
        <taxon>Clostridium</taxon>
    </lineage>
</organism>
<proteinExistence type="predicted"/>
<keyword evidence="2" id="KW-1185">Reference proteome</keyword>
<dbReference type="Proteomes" id="UP000254664">
    <property type="component" value="Unassembled WGS sequence"/>
</dbReference>
<evidence type="ECO:0000313" key="2">
    <source>
        <dbReference type="Proteomes" id="UP000254664"/>
    </source>
</evidence>
<dbReference type="InterPro" id="IPR028994">
    <property type="entry name" value="Integrin_alpha_N"/>
</dbReference>
<dbReference type="OrthoDB" id="1653343at2"/>